<reference evidence="2 3" key="1">
    <citation type="submission" date="2018-06" db="EMBL/GenBank/DDBJ databases">
        <authorList>
            <consortium name="Pathogen Informatics"/>
            <person name="Doyle S."/>
        </authorList>
    </citation>
    <scope>NUCLEOTIDE SEQUENCE [LARGE SCALE GENOMIC DNA]</scope>
    <source>
        <strain evidence="2 3">NCTC8105</strain>
    </source>
</reference>
<evidence type="ECO:0000313" key="3">
    <source>
        <dbReference type="Proteomes" id="UP000254821"/>
    </source>
</evidence>
<proteinExistence type="predicted"/>
<dbReference type="InterPro" id="IPR004360">
    <property type="entry name" value="Glyas_Fos-R_dOase_dom"/>
</dbReference>
<dbReference type="PANTHER" id="PTHR21366:SF14">
    <property type="entry name" value="GLYOXALASE DOMAIN-CONTAINING PROTEIN 5"/>
    <property type="match status" value="1"/>
</dbReference>
<evidence type="ECO:0000313" key="2">
    <source>
        <dbReference type="EMBL" id="STQ79510.1"/>
    </source>
</evidence>
<dbReference type="SUPFAM" id="SSF54593">
    <property type="entry name" value="Glyoxalase/Bleomycin resistance protein/Dihydroxybiphenyl dioxygenase"/>
    <property type="match status" value="1"/>
</dbReference>
<dbReference type="PANTHER" id="PTHR21366">
    <property type="entry name" value="GLYOXALASE FAMILY PROTEIN"/>
    <property type="match status" value="1"/>
</dbReference>
<dbReference type="AlphaFoldDB" id="A0A377PGX6"/>
<dbReference type="InterPro" id="IPR029068">
    <property type="entry name" value="Glyas_Bleomycin-R_OHBP_Dase"/>
</dbReference>
<dbReference type="GeneID" id="56891121"/>
<gene>
    <name evidence="2" type="ORF">NCTC8105_01602</name>
</gene>
<evidence type="ECO:0000259" key="1">
    <source>
        <dbReference type="PROSITE" id="PS51819"/>
    </source>
</evidence>
<dbReference type="Proteomes" id="UP000254821">
    <property type="component" value="Unassembled WGS sequence"/>
</dbReference>
<name>A0A377PGX6_HAFAL</name>
<dbReference type="EMBL" id="UGHP01000001">
    <property type="protein sequence ID" value="STQ79510.1"/>
    <property type="molecule type" value="Genomic_DNA"/>
</dbReference>
<dbReference type="Pfam" id="PF00903">
    <property type="entry name" value="Glyoxalase"/>
    <property type="match status" value="1"/>
</dbReference>
<feature type="domain" description="VOC" evidence="1">
    <location>
        <begin position="6"/>
        <end position="127"/>
    </location>
</feature>
<dbReference type="InterPro" id="IPR050383">
    <property type="entry name" value="GlyoxalaseI/FosfomycinResist"/>
</dbReference>
<dbReference type="InterPro" id="IPR037523">
    <property type="entry name" value="VOC_core"/>
</dbReference>
<dbReference type="Gene3D" id="3.10.180.10">
    <property type="entry name" value="2,3-Dihydroxybiphenyl 1,2-Dioxygenase, domain 1"/>
    <property type="match status" value="1"/>
</dbReference>
<protein>
    <submittedName>
        <fullName evidence="2">Virulence protein STM3117</fullName>
    </submittedName>
</protein>
<dbReference type="RefSeq" id="WP_043492044.1">
    <property type="nucleotide sequence ID" value="NZ_CALJTU010000085.1"/>
</dbReference>
<sequence>MLKLSALDHLVLTVANIDKSVQFYQQVLGMGVETFGSEGRTALTFGEQKINLHAAKSPFRPHAKHPTPGSADLCFITVQPLQEVVLWVIGCGVEIIEGPVTRTGASGKISSIYLRDPDGNLIEIANRL</sequence>
<accession>A0A377PGX6</accession>
<dbReference type="PROSITE" id="PS51819">
    <property type="entry name" value="VOC"/>
    <property type="match status" value="1"/>
</dbReference>
<organism evidence="2 3">
    <name type="scientific">Hafnia alvei</name>
    <dbReference type="NCBI Taxonomy" id="569"/>
    <lineage>
        <taxon>Bacteria</taxon>
        <taxon>Pseudomonadati</taxon>
        <taxon>Pseudomonadota</taxon>
        <taxon>Gammaproteobacteria</taxon>
        <taxon>Enterobacterales</taxon>
        <taxon>Hafniaceae</taxon>
        <taxon>Hafnia</taxon>
    </lineage>
</organism>
<dbReference type="CDD" id="cd07253">
    <property type="entry name" value="GLOD5"/>
    <property type="match status" value="1"/>
</dbReference>